<dbReference type="Proteomes" id="UP000037425">
    <property type="component" value="Unassembled WGS sequence"/>
</dbReference>
<reference evidence="3" key="1">
    <citation type="submission" date="2015-07" db="EMBL/GenBank/DDBJ databases">
        <title>Whole genome sequence of an Ensifer adhaerens strain isolated from a cave pool in the Wind Cave National Park.</title>
        <authorList>
            <person name="Eng W.W.H."/>
            <person name="Gan H.M."/>
            <person name="Barton H.A."/>
            <person name="Savka M.A."/>
        </authorList>
    </citation>
    <scope>NUCLEOTIDE SEQUENCE [LARGE SCALE GENOMIC DNA]</scope>
    <source>
        <strain evidence="3">SD006</strain>
    </source>
</reference>
<sequence>MNTTLKPAADAVLDKAVSSVPGLPGVVAVATDRHGNIYEGAAGNRQLGGDLDMTTDSVLAIFSTTKAVTGTVCLQLVEEGKLDLDTPARRYAPAIGNCQVIEGFDLDGRPTLRAPKREITTRMLLLHTAGFGYDFFNETYYRLAKEHGQPSVVAATHAAIATPLLFDPGDQWEYGSNIDWAGQVVEGILGERLGSAMKSRVFDRLDMSDTAFTMNAAMRARMATMHQRDSAGALAPLDFILPQDPEIHMGGHGLYSTALDYAKFIRMWLNDGDGPNGRVLKADTVKMAEQNGLGEMKIKRLPGVIPSLSNDAEFFPGMPKSWALTFMINDKDAPTGRPAGSLAWAGLANLYYWIDRKNGVGGFWGTQVLPFADPTSVGAYLDFETAVYRYALKPAAAAE</sequence>
<evidence type="ECO:0000313" key="2">
    <source>
        <dbReference type="EMBL" id="KOF12891.1"/>
    </source>
</evidence>
<organism evidence="2 3">
    <name type="scientific">Ensifer adhaerens</name>
    <name type="common">Sinorhizobium morelense</name>
    <dbReference type="NCBI Taxonomy" id="106592"/>
    <lineage>
        <taxon>Bacteria</taxon>
        <taxon>Pseudomonadati</taxon>
        <taxon>Pseudomonadota</taxon>
        <taxon>Alphaproteobacteria</taxon>
        <taxon>Hyphomicrobiales</taxon>
        <taxon>Rhizobiaceae</taxon>
        <taxon>Sinorhizobium/Ensifer group</taxon>
        <taxon>Ensifer</taxon>
    </lineage>
</organism>
<evidence type="ECO:0000313" key="3">
    <source>
        <dbReference type="Proteomes" id="UP000037425"/>
    </source>
</evidence>
<protein>
    <submittedName>
        <fullName evidence="2">1,4-butanediol diacrylate esterase</fullName>
    </submittedName>
</protein>
<dbReference type="SUPFAM" id="SSF56601">
    <property type="entry name" value="beta-lactamase/transpeptidase-like"/>
    <property type="match status" value="1"/>
</dbReference>
<dbReference type="AlphaFoldDB" id="A0A0L8BDW6"/>
<gene>
    <name evidence="2" type="ORF">AC244_32915</name>
</gene>
<dbReference type="RefSeq" id="WP_053253016.1">
    <property type="nucleotide sequence ID" value="NZ_LGAP01000046.1"/>
</dbReference>
<dbReference type="OrthoDB" id="9808046at2"/>
<dbReference type="EMBL" id="LGAP01000046">
    <property type="protein sequence ID" value="KOF12891.1"/>
    <property type="molecule type" value="Genomic_DNA"/>
</dbReference>
<dbReference type="InterPro" id="IPR050789">
    <property type="entry name" value="Diverse_Enzym_Activities"/>
</dbReference>
<dbReference type="PATRIC" id="fig|106592.7.peg.6061"/>
<name>A0A0L8BDW6_ENSAD</name>
<feature type="domain" description="Beta-lactamase-related" evidence="1">
    <location>
        <begin position="14"/>
        <end position="382"/>
    </location>
</feature>
<accession>A0A0L8BDW6</accession>
<evidence type="ECO:0000259" key="1">
    <source>
        <dbReference type="Pfam" id="PF00144"/>
    </source>
</evidence>
<proteinExistence type="predicted"/>
<dbReference type="InterPro" id="IPR012338">
    <property type="entry name" value="Beta-lactam/transpept-like"/>
</dbReference>
<dbReference type="Pfam" id="PF00144">
    <property type="entry name" value="Beta-lactamase"/>
    <property type="match status" value="1"/>
</dbReference>
<dbReference type="PANTHER" id="PTHR43283:SF3">
    <property type="entry name" value="BETA-LACTAMASE FAMILY PROTEIN (AFU_ORTHOLOGUE AFUA_5G07500)"/>
    <property type="match status" value="1"/>
</dbReference>
<comment type="caution">
    <text evidence="2">The sequence shown here is derived from an EMBL/GenBank/DDBJ whole genome shotgun (WGS) entry which is preliminary data.</text>
</comment>
<dbReference type="InterPro" id="IPR001466">
    <property type="entry name" value="Beta-lactam-related"/>
</dbReference>
<dbReference type="PANTHER" id="PTHR43283">
    <property type="entry name" value="BETA-LACTAMASE-RELATED"/>
    <property type="match status" value="1"/>
</dbReference>
<dbReference type="Gene3D" id="3.40.710.10">
    <property type="entry name" value="DD-peptidase/beta-lactamase superfamily"/>
    <property type="match status" value="1"/>
</dbReference>